<dbReference type="InterPro" id="IPR029068">
    <property type="entry name" value="Glyas_Bleomycin-R_OHBP_Dase"/>
</dbReference>
<dbReference type="PROSITE" id="PS51819">
    <property type="entry name" value="VOC"/>
    <property type="match status" value="1"/>
</dbReference>
<dbReference type="EC" id="5.1.99.1" evidence="3"/>
<keyword evidence="3" id="KW-0413">Isomerase</keyword>
<dbReference type="PANTHER" id="PTHR43048:SF3">
    <property type="entry name" value="METHYLMALONYL-COA EPIMERASE, MITOCHONDRIAL"/>
    <property type="match status" value="1"/>
</dbReference>
<keyword evidence="1" id="KW-0479">Metal-binding</keyword>
<dbReference type="EMBL" id="CP002351">
    <property type="protein sequence ID" value="AEH51573.1"/>
    <property type="molecule type" value="Genomic_DNA"/>
</dbReference>
<feature type="domain" description="VOC" evidence="2">
    <location>
        <begin position="35"/>
        <end position="175"/>
    </location>
</feature>
<dbReference type="InterPro" id="IPR037523">
    <property type="entry name" value="VOC_core"/>
</dbReference>
<keyword evidence="4" id="KW-1185">Reference proteome</keyword>
<accession>F7YTZ1</accession>
<sequence length="176" mass="20063">MKRQQGLSPAVFVLKKAKIDQGMTTMTQGILGADVLVQIGIVVKDIEKTAKDYAEFFGVEVPQIIETDEWEKAHTEYNGHPTKARAKLVFFKNFKNIEIELIQPNENPSTWREFLDKHGEGIHHVAILVKNMDEKLESLKKIGIGVLQKGDYEGGRYAYVNSVEKLKFILELLENY</sequence>
<dbReference type="HOGENOM" id="CLU_046006_3_1_0"/>
<evidence type="ECO:0000256" key="1">
    <source>
        <dbReference type="ARBA" id="ARBA00022723"/>
    </source>
</evidence>
<name>F7YTZ1_9THEM</name>
<organism evidence="3 4">
    <name type="scientific">Pseudothermotoga thermarum DSM 5069</name>
    <dbReference type="NCBI Taxonomy" id="688269"/>
    <lineage>
        <taxon>Bacteria</taxon>
        <taxon>Thermotogati</taxon>
        <taxon>Thermotogota</taxon>
        <taxon>Thermotogae</taxon>
        <taxon>Thermotogales</taxon>
        <taxon>Thermotogaceae</taxon>
        <taxon>Pseudothermotoga</taxon>
    </lineage>
</organism>
<protein>
    <submittedName>
        <fullName evidence="3">Methylmalonyl-CoA epimerase</fullName>
        <ecNumber evidence="3">5.1.99.1</ecNumber>
    </submittedName>
</protein>
<evidence type="ECO:0000313" key="3">
    <source>
        <dbReference type="EMBL" id="AEH51573.1"/>
    </source>
</evidence>
<dbReference type="GO" id="GO:0004493">
    <property type="term" value="F:methylmalonyl-CoA epimerase activity"/>
    <property type="evidence" value="ECO:0007669"/>
    <property type="project" value="UniProtKB-EC"/>
</dbReference>
<dbReference type="GO" id="GO:0046872">
    <property type="term" value="F:metal ion binding"/>
    <property type="evidence" value="ECO:0007669"/>
    <property type="project" value="UniProtKB-KW"/>
</dbReference>
<reference evidence="3 4" key="1">
    <citation type="submission" date="2010-11" db="EMBL/GenBank/DDBJ databases">
        <title>The complete genome of Thermotoga thermarum DSM 5069.</title>
        <authorList>
            <consortium name="US DOE Joint Genome Institute (JGI-PGF)"/>
            <person name="Lucas S."/>
            <person name="Copeland A."/>
            <person name="Lapidus A."/>
            <person name="Bruce D."/>
            <person name="Goodwin L."/>
            <person name="Pitluck S."/>
            <person name="Kyrpides N."/>
            <person name="Mavromatis K."/>
            <person name="Ivanova N."/>
            <person name="Zeytun A."/>
            <person name="Brettin T."/>
            <person name="Detter J.C."/>
            <person name="Tapia R."/>
            <person name="Han C."/>
            <person name="Land M."/>
            <person name="Hauser L."/>
            <person name="Markowitz V."/>
            <person name="Cheng J.-F."/>
            <person name="Hugenholtz P."/>
            <person name="Woyke T."/>
            <person name="Wu D."/>
            <person name="Spring S."/>
            <person name="Schroeder M."/>
            <person name="Brambilla E."/>
            <person name="Klenk H.-P."/>
            <person name="Eisen J.A."/>
        </authorList>
    </citation>
    <scope>NUCLEOTIDE SEQUENCE [LARGE SCALE GENOMIC DNA]</scope>
    <source>
        <strain evidence="3 4">DSM 5069</strain>
    </source>
</reference>
<dbReference type="SUPFAM" id="SSF54593">
    <property type="entry name" value="Glyoxalase/Bleomycin resistance protein/Dihydroxybiphenyl dioxygenase"/>
    <property type="match status" value="1"/>
</dbReference>
<dbReference type="AlphaFoldDB" id="F7YTZ1"/>
<evidence type="ECO:0000259" key="2">
    <source>
        <dbReference type="PROSITE" id="PS51819"/>
    </source>
</evidence>
<dbReference type="Proteomes" id="UP000006804">
    <property type="component" value="Chromosome"/>
</dbReference>
<dbReference type="PATRIC" id="fig|688269.3.peg.1569"/>
<dbReference type="KEGG" id="tta:Theth_1520"/>
<dbReference type="GO" id="GO:0046491">
    <property type="term" value="P:L-methylmalonyl-CoA metabolic process"/>
    <property type="evidence" value="ECO:0007669"/>
    <property type="project" value="TreeGrafter"/>
</dbReference>
<dbReference type="STRING" id="688269.Theth_1520"/>
<dbReference type="Pfam" id="PF13669">
    <property type="entry name" value="Glyoxalase_4"/>
    <property type="match status" value="1"/>
</dbReference>
<dbReference type="Gene3D" id="3.10.180.10">
    <property type="entry name" value="2,3-Dihydroxybiphenyl 1,2-Dioxygenase, domain 1"/>
    <property type="match status" value="1"/>
</dbReference>
<dbReference type="eggNOG" id="COG0346">
    <property type="taxonomic scope" value="Bacteria"/>
</dbReference>
<evidence type="ECO:0000313" key="4">
    <source>
        <dbReference type="Proteomes" id="UP000006804"/>
    </source>
</evidence>
<proteinExistence type="predicted"/>
<gene>
    <name evidence="3" type="ORF">Theth_1520</name>
</gene>
<dbReference type="PANTHER" id="PTHR43048">
    <property type="entry name" value="METHYLMALONYL-COA EPIMERASE"/>
    <property type="match status" value="1"/>
</dbReference>
<dbReference type="InterPro" id="IPR051785">
    <property type="entry name" value="MMCE/EMCE_epimerase"/>
</dbReference>